<dbReference type="EMBL" id="MSLT01000012">
    <property type="protein sequence ID" value="OUD14061.1"/>
    <property type="molecule type" value="Genomic_DNA"/>
</dbReference>
<keyword evidence="12" id="KW-0902">Two-component regulatory system</keyword>
<reference evidence="21 22" key="1">
    <citation type="submission" date="2016-12" db="EMBL/GenBank/DDBJ databases">
        <title>Thioflexothrix psekupsii D3 genome sequencing and assembly.</title>
        <authorList>
            <person name="Fomenkov A."/>
            <person name="Vincze T."/>
            <person name="Grabovich M."/>
            <person name="Anton B.P."/>
            <person name="Dubinina G."/>
            <person name="Orlova M."/>
            <person name="Belousova E."/>
            <person name="Roberts R.J."/>
        </authorList>
    </citation>
    <scope>NUCLEOTIDE SEQUENCE [LARGE SCALE GENOMIC DNA]</scope>
    <source>
        <strain evidence="21">D3</strain>
    </source>
</reference>
<dbReference type="EC" id="2.7.13.3" evidence="3"/>
<dbReference type="Proteomes" id="UP000194798">
    <property type="component" value="Unassembled WGS sequence"/>
</dbReference>
<protein>
    <recommendedName>
        <fullName evidence="3">histidine kinase</fullName>
        <ecNumber evidence="3">2.7.13.3</ecNumber>
    </recommendedName>
</protein>
<comment type="catalytic activity">
    <reaction evidence="1">
        <text>ATP + protein L-histidine = ADP + protein N-phospho-L-histidine.</text>
        <dbReference type="EC" id="2.7.13.3"/>
    </reaction>
</comment>
<evidence type="ECO:0000256" key="13">
    <source>
        <dbReference type="ARBA" id="ARBA00023136"/>
    </source>
</evidence>
<dbReference type="CDD" id="cd16922">
    <property type="entry name" value="HATPase_EvgS-ArcB-TorS-like"/>
    <property type="match status" value="1"/>
</dbReference>
<evidence type="ECO:0000256" key="16">
    <source>
        <dbReference type="SAM" id="Coils"/>
    </source>
</evidence>
<feature type="modified residue" description="4-aspartylphosphate" evidence="15">
    <location>
        <position position="795"/>
    </location>
</feature>
<dbReference type="SUPFAM" id="SSF47384">
    <property type="entry name" value="Homodimeric domain of signal transducing histidine kinase"/>
    <property type="match status" value="1"/>
</dbReference>
<comment type="caution">
    <text evidence="21">The sequence shown here is derived from an EMBL/GenBank/DDBJ whole genome shotgun (WGS) entry which is preliminary data.</text>
</comment>
<dbReference type="SMART" id="SM00448">
    <property type="entry name" value="REC"/>
    <property type="match status" value="1"/>
</dbReference>
<dbReference type="GO" id="GO:0000155">
    <property type="term" value="F:phosphorelay sensor kinase activity"/>
    <property type="evidence" value="ECO:0007669"/>
    <property type="project" value="InterPro"/>
</dbReference>
<keyword evidence="16" id="KW-0175">Coiled coil</keyword>
<dbReference type="PANTHER" id="PTHR43047">
    <property type="entry name" value="TWO-COMPONENT HISTIDINE PROTEIN KINASE"/>
    <property type="match status" value="1"/>
</dbReference>
<dbReference type="SUPFAM" id="SSF55785">
    <property type="entry name" value="PYP-like sensor domain (PAS domain)"/>
    <property type="match status" value="1"/>
</dbReference>
<dbReference type="Gene3D" id="3.40.50.2300">
    <property type="match status" value="1"/>
</dbReference>
<dbReference type="Pfam" id="PF02518">
    <property type="entry name" value="HATPase_c"/>
    <property type="match status" value="1"/>
</dbReference>
<evidence type="ECO:0000256" key="7">
    <source>
        <dbReference type="ARBA" id="ARBA00022692"/>
    </source>
</evidence>
<dbReference type="SUPFAM" id="SSF55874">
    <property type="entry name" value="ATPase domain of HSP90 chaperone/DNA topoisomerase II/histidine kinase"/>
    <property type="match status" value="1"/>
</dbReference>
<dbReference type="PROSITE" id="PS50110">
    <property type="entry name" value="RESPONSE_REGULATORY"/>
    <property type="match status" value="1"/>
</dbReference>
<dbReference type="Pfam" id="PF08448">
    <property type="entry name" value="PAS_4"/>
    <property type="match status" value="1"/>
</dbReference>
<dbReference type="InterPro" id="IPR003594">
    <property type="entry name" value="HATPase_dom"/>
</dbReference>
<dbReference type="CDD" id="cd17546">
    <property type="entry name" value="REC_hyHK_CKI1_RcsC-like"/>
    <property type="match status" value="1"/>
</dbReference>
<evidence type="ECO:0000256" key="4">
    <source>
        <dbReference type="ARBA" id="ARBA00022475"/>
    </source>
</evidence>
<dbReference type="InterPro" id="IPR011006">
    <property type="entry name" value="CheY-like_superfamily"/>
</dbReference>
<name>A0A251X7V7_9GAMM</name>
<dbReference type="CDD" id="cd00130">
    <property type="entry name" value="PAS"/>
    <property type="match status" value="1"/>
</dbReference>
<feature type="domain" description="Histidine kinase" evidence="18">
    <location>
        <begin position="501"/>
        <end position="721"/>
    </location>
</feature>
<dbReference type="InterPro" id="IPR001610">
    <property type="entry name" value="PAC"/>
</dbReference>
<dbReference type="AlphaFoldDB" id="A0A251X7V7"/>
<dbReference type="CDD" id="cd00082">
    <property type="entry name" value="HisKA"/>
    <property type="match status" value="1"/>
</dbReference>
<feature type="transmembrane region" description="Helical" evidence="17">
    <location>
        <begin position="14"/>
        <end position="34"/>
    </location>
</feature>
<gene>
    <name evidence="21" type="ORF">TPSD3_06905</name>
</gene>
<dbReference type="SUPFAM" id="SSF52172">
    <property type="entry name" value="CheY-like"/>
    <property type="match status" value="1"/>
</dbReference>
<keyword evidence="8" id="KW-0547">Nucleotide-binding</keyword>
<comment type="subcellular location">
    <subcellularLocation>
        <location evidence="2">Cell membrane</location>
        <topology evidence="2">Multi-pass membrane protein</topology>
    </subcellularLocation>
</comment>
<dbReference type="PRINTS" id="PR00344">
    <property type="entry name" value="BCTRLSENSOR"/>
</dbReference>
<feature type="domain" description="Response regulatory" evidence="19">
    <location>
        <begin position="746"/>
        <end position="862"/>
    </location>
</feature>
<dbReference type="InterPro" id="IPR035965">
    <property type="entry name" value="PAS-like_dom_sf"/>
</dbReference>
<feature type="coiled-coil region" evidence="16">
    <location>
        <begin position="474"/>
        <end position="501"/>
    </location>
</feature>
<keyword evidence="9" id="KW-0418">Kinase</keyword>
<evidence type="ECO:0000256" key="5">
    <source>
        <dbReference type="ARBA" id="ARBA00022553"/>
    </source>
</evidence>
<evidence type="ECO:0000256" key="6">
    <source>
        <dbReference type="ARBA" id="ARBA00022679"/>
    </source>
</evidence>
<keyword evidence="4" id="KW-1003">Cell membrane</keyword>
<dbReference type="Gene3D" id="1.10.287.130">
    <property type="match status" value="1"/>
</dbReference>
<dbReference type="FunFam" id="3.30.565.10:FF:000010">
    <property type="entry name" value="Sensor histidine kinase RcsC"/>
    <property type="match status" value="1"/>
</dbReference>
<evidence type="ECO:0000256" key="11">
    <source>
        <dbReference type="ARBA" id="ARBA00022989"/>
    </source>
</evidence>
<dbReference type="Pfam" id="PF21623">
    <property type="entry name" value="HK_sensor_dom_bact"/>
    <property type="match status" value="1"/>
</dbReference>
<evidence type="ECO:0000259" key="19">
    <source>
        <dbReference type="PROSITE" id="PS50110"/>
    </source>
</evidence>
<evidence type="ECO:0000256" key="3">
    <source>
        <dbReference type="ARBA" id="ARBA00012438"/>
    </source>
</evidence>
<evidence type="ECO:0000313" key="22">
    <source>
        <dbReference type="Proteomes" id="UP000194798"/>
    </source>
</evidence>
<dbReference type="Gene3D" id="3.30.565.10">
    <property type="entry name" value="Histidine kinase-like ATPase, C-terminal domain"/>
    <property type="match status" value="1"/>
</dbReference>
<dbReference type="InterPro" id="IPR005467">
    <property type="entry name" value="His_kinase_dom"/>
</dbReference>
<dbReference type="InterPro" id="IPR000700">
    <property type="entry name" value="PAS-assoc_C"/>
</dbReference>
<keyword evidence="13 17" id="KW-0472">Membrane</keyword>
<dbReference type="SMART" id="SM00387">
    <property type="entry name" value="HATPase_c"/>
    <property type="match status" value="1"/>
</dbReference>
<dbReference type="InterPro" id="IPR036097">
    <property type="entry name" value="HisK_dim/P_sf"/>
</dbReference>
<keyword evidence="5 15" id="KW-0597">Phosphoprotein</keyword>
<keyword evidence="7 17" id="KW-0812">Transmembrane</keyword>
<organism evidence="21 22">
    <name type="scientific">Thioflexithrix psekupsensis</name>
    <dbReference type="NCBI Taxonomy" id="1570016"/>
    <lineage>
        <taxon>Bacteria</taxon>
        <taxon>Pseudomonadati</taxon>
        <taxon>Pseudomonadota</taxon>
        <taxon>Gammaproteobacteria</taxon>
        <taxon>Thiotrichales</taxon>
        <taxon>Thioflexithrix</taxon>
    </lineage>
</organism>
<dbReference type="GO" id="GO:0005886">
    <property type="term" value="C:plasma membrane"/>
    <property type="evidence" value="ECO:0007669"/>
    <property type="project" value="UniProtKB-SubCell"/>
</dbReference>
<dbReference type="SUPFAM" id="SSF103190">
    <property type="entry name" value="Sensory domain-like"/>
    <property type="match status" value="1"/>
</dbReference>
<evidence type="ECO:0000259" key="18">
    <source>
        <dbReference type="PROSITE" id="PS50109"/>
    </source>
</evidence>
<dbReference type="SMART" id="SM00388">
    <property type="entry name" value="HisKA"/>
    <property type="match status" value="1"/>
</dbReference>
<keyword evidence="6" id="KW-0808">Transferase</keyword>
<dbReference type="Pfam" id="PF00072">
    <property type="entry name" value="Response_reg"/>
    <property type="match status" value="1"/>
</dbReference>
<dbReference type="InterPro" id="IPR029151">
    <property type="entry name" value="Sensor-like_sf"/>
</dbReference>
<dbReference type="PANTHER" id="PTHR43047:SF64">
    <property type="entry name" value="HISTIDINE KINASE CONTAINING CHEY-HOMOLOGOUS RECEIVER DOMAIN AND PAS DOMAIN-RELATED"/>
    <property type="match status" value="1"/>
</dbReference>
<evidence type="ECO:0000256" key="10">
    <source>
        <dbReference type="ARBA" id="ARBA00022840"/>
    </source>
</evidence>
<dbReference type="RefSeq" id="WP_086487847.1">
    <property type="nucleotide sequence ID" value="NZ_MSLT01000012.1"/>
</dbReference>
<evidence type="ECO:0000259" key="20">
    <source>
        <dbReference type="PROSITE" id="PS50113"/>
    </source>
</evidence>
<dbReference type="InterPro" id="IPR013656">
    <property type="entry name" value="PAS_4"/>
</dbReference>
<accession>A0A251X7V7</accession>
<dbReference type="PROSITE" id="PS50113">
    <property type="entry name" value="PAC"/>
    <property type="match status" value="1"/>
</dbReference>
<evidence type="ECO:0000256" key="15">
    <source>
        <dbReference type="PROSITE-ProRule" id="PRU00169"/>
    </source>
</evidence>
<evidence type="ECO:0000256" key="17">
    <source>
        <dbReference type="SAM" id="Phobius"/>
    </source>
</evidence>
<proteinExistence type="predicted"/>
<dbReference type="InterPro" id="IPR048760">
    <property type="entry name" value="VP0354-like_sensor_dom"/>
</dbReference>
<dbReference type="Pfam" id="PF00512">
    <property type="entry name" value="HisKA"/>
    <property type="match status" value="1"/>
</dbReference>
<evidence type="ECO:0000256" key="8">
    <source>
        <dbReference type="ARBA" id="ARBA00022741"/>
    </source>
</evidence>
<keyword evidence="10" id="KW-0067">ATP-binding</keyword>
<dbReference type="FunFam" id="1.10.287.130:FF:000038">
    <property type="entry name" value="Sensory transduction histidine kinase"/>
    <property type="match status" value="1"/>
</dbReference>
<evidence type="ECO:0000256" key="12">
    <source>
        <dbReference type="ARBA" id="ARBA00023012"/>
    </source>
</evidence>
<dbReference type="GO" id="GO:0005524">
    <property type="term" value="F:ATP binding"/>
    <property type="evidence" value="ECO:0007669"/>
    <property type="project" value="UniProtKB-KW"/>
</dbReference>
<dbReference type="InterPro" id="IPR004358">
    <property type="entry name" value="Sig_transdc_His_kin-like_C"/>
</dbReference>
<dbReference type="NCBIfam" id="TIGR00229">
    <property type="entry name" value="sensory_box"/>
    <property type="match status" value="1"/>
</dbReference>
<keyword evidence="14" id="KW-0131">Cell cycle</keyword>
<feature type="domain" description="PAC" evidence="20">
    <location>
        <begin position="427"/>
        <end position="483"/>
    </location>
</feature>
<dbReference type="PROSITE" id="PS50109">
    <property type="entry name" value="HIS_KIN"/>
    <property type="match status" value="1"/>
</dbReference>
<evidence type="ECO:0000256" key="14">
    <source>
        <dbReference type="ARBA" id="ARBA00023306"/>
    </source>
</evidence>
<dbReference type="SMART" id="SM00086">
    <property type="entry name" value="PAC"/>
    <property type="match status" value="1"/>
</dbReference>
<dbReference type="Gene3D" id="3.30.450.20">
    <property type="entry name" value="PAS domain"/>
    <property type="match status" value="2"/>
</dbReference>
<keyword evidence="22" id="KW-1185">Reference proteome</keyword>
<feature type="transmembrane region" description="Helical" evidence="17">
    <location>
        <begin position="322"/>
        <end position="345"/>
    </location>
</feature>
<dbReference type="InterPro" id="IPR000014">
    <property type="entry name" value="PAS"/>
</dbReference>
<sequence length="960" mass="109416">MLSVIYRFLTENKLFALLLPVALLPLGIAMYISYHNAKDSLLKAALAQVNGNVSHLSHELHSTLTHYFSDLSTLSYTAPLQGLINQHIANAEAKEKWLTQLENIFITTLESKKFYQILRYMDERGKEQLRVEYQQNRIQRHLAETAPDLSESPLFKESQSRNAGQMSVANIRLKRTENNILVVPYLPIVEVSLPLYDLQGNFQGVLMAEIDARSLLSLLTVDGTRSYLINQQGYYLSHPYNNHLTFGFEHQQSPQFFSDFPQLEQRMNNTHQTLLLFSDQHQMIIGLNRLYFDDNHPERYWILMNVLPENDAMAPIREMEKIVLAVIFITLLVIIVRTVSAAQIFHRLEHRLFAQEKLLRLVIDSIPQYIAWKDTQGQFMGCNRNFTRLANVENAENIIGKSEHELTLTERNLKLFYEADKNVINSNVAHYHLVRTVILPNGQEIWTENNRIPLHNAQGKVIGILMTMEDITQRKQAEFALQQAKEAAEAANRAKNQFLASMSHELRTPLNGILGYAQVLGQATDLTTKQREGISVIRRSGEHLLTLINDILDLAKIEAGKIELQLGEVRFTQFLRDLIDLFSMRAEQKHLKFNYHALSPLPEVIKADEKRLRQILINLLGNAIKFTEQGEITFDVRYQQDRVCFTIKDTGIGIPEEYLNDIFLPFHQVPTVHHKYLNTSEGTGLGLSISNTLVEIMGGKLHVRSEVGKGSLFWFEITLPAIAKTQTIYTKESSRTVIGYSGEKRSLLLVDDKPENRNVLINMLSPLGFIIREAQDGKQGLASAITQPPDVILVDLVMPELDGFNMVEQLRTLKQFSETVIIAVSANAFDATQARSLASGCNAFIPKPVHLERLLALLQQHLNLQWIYGVTEAELSPLSIETPPLSLPDIQDVPESIIEPLYQLALVGKMKRLLSELDVLDTQHPKLHILFQHIRAFAKLFQSQKICELLEPYRAKKLEL</sequence>
<dbReference type="InterPro" id="IPR036890">
    <property type="entry name" value="HATPase_C_sf"/>
</dbReference>
<keyword evidence="11 17" id="KW-1133">Transmembrane helix</keyword>
<dbReference type="InterPro" id="IPR001789">
    <property type="entry name" value="Sig_transdc_resp-reg_receiver"/>
</dbReference>
<dbReference type="OrthoDB" id="9810730at2"/>
<evidence type="ECO:0000256" key="2">
    <source>
        <dbReference type="ARBA" id="ARBA00004651"/>
    </source>
</evidence>
<evidence type="ECO:0000256" key="1">
    <source>
        <dbReference type="ARBA" id="ARBA00000085"/>
    </source>
</evidence>
<evidence type="ECO:0000313" key="21">
    <source>
        <dbReference type="EMBL" id="OUD14061.1"/>
    </source>
</evidence>
<evidence type="ECO:0000256" key="9">
    <source>
        <dbReference type="ARBA" id="ARBA00022777"/>
    </source>
</evidence>
<dbReference type="InterPro" id="IPR003661">
    <property type="entry name" value="HisK_dim/P_dom"/>
</dbReference>